<sequence length="463" mass="51452">MSESCNCGQHVQKLQQQISVMRKEIKNLRQLTDGAVRSHRKNLSSLQSVLTSIEEDRTRVVVPQSDREPSVLSLEKGIIQTVPIGYIESCFATKTGTPRQPTICTSSRATLRIKKAVFNNPEHSLVGLDQYSHVWIIFIFHKNGHQSYKAKVKPPRLNGLKTGVFSTRSPHRPNAIGLTLARLEKIAGDTVHLSGIDMIEGTPVLDIKPYIPDYDAPHTRALDTVGSASTEQHMSECISSDEETDALKQQNTKTEDLSGNPLDKSKAFLMTSTGALGDSKPNRPCQIPREKDIPSVLAEIKSYVSHKNIFTTLATEENVLQANSSTVRPCEDERLQSSEEVQFGADSYTTIASWIREPPVSTLNVRFTPHAERNLKEFQPPGQAVPGKPSFQFLQSTEDAAAAIRGVLSADPRSVYRRTRCQDQLFHFTLDTAHITCWFGEGFAEVLRVRPVQSSECCSKGRL</sequence>
<reference evidence="11" key="2">
    <citation type="submission" date="2025-08" db="UniProtKB">
        <authorList>
            <consortium name="Ensembl"/>
        </authorList>
    </citation>
    <scope>IDENTIFICATION</scope>
</reference>
<name>W5N219_LEPOC</name>
<dbReference type="NCBIfam" id="TIGR00104">
    <property type="entry name" value="tRNA_TsaA"/>
    <property type="match status" value="1"/>
</dbReference>
<keyword evidence="4" id="KW-0819">tRNA processing</keyword>
<dbReference type="GO" id="GO:0032259">
    <property type="term" value="P:methylation"/>
    <property type="evidence" value="ECO:0007669"/>
    <property type="project" value="UniProtKB-KW"/>
</dbReference>
<dbReference type="FunFam" id="2.40.30.70:FF:000002">
    <property type="entry name" value="tRNA (Adenine(37)-N6)-methyltransferase isoform X1"/>
    <property type="match status" value="1"/>
</dbReference>
<evidence type="ECO:0000313" key="11">
    <source>
        <dbReference type="Ensembl" id="ENSLOCP00000014678.1"/>
    </source>
</evidence>
<proteinExistence type="inferred from homology"/>
<reference evidence="12" key="1">
    <citation type="submission" date="2011-12" db="EMBL/GenBank/DDBJ databases">
        <title>The Draft Genome of Lepisosteus oculatus.</title>
        <authorList>
            <consortium name="The Broad Institute Genome Assembly &amp; Analysis Group"/>
            <consortium name="Computational R&amp;D Group"/>
            <consortium name="and Sequencing Platform"/>
            <person name="Di Palma F."/>
            <person name="Alfoldi J."/>
            <person name="Johnson J."/>
            <person name="Berlin A."/>
            <person name="Gnerre S."/>
            <person name="Jaffe D."/>
            <person name="MacCallum I."/>
            <person name="Young S."/>
            <person name="Walker B.J."/>
            <person name="Lander E.S."/>
            <person name="Lindblad-Toh K."/>
        </authorList>
    </citation>
    <scope>NUCLEOTIDE SEQUENCE [LARGE SCALE GENOMIC DNA]</scope>
</reference>
<evidence type="ECO:0000256" key="3">
    <source>
        <dbReference type="ARBA" id="ARBA00022691"/>
    </source>
</evidence>
<dbReference type="SUPFAM" id="SSF118196">
    <property type="entry name" value="YaeB-like"/>
    <property type="match status" value="1"/>
</dbReference>
<feature type="region of interest" description="Disordered" evidence="9">
    <location>
        <begin position="237"/>
        <end position="263"/>
    </location>
</feature>
<reference evidence="11" key="3">
    <citation type="submission" date="2025-09" db="UniProtKB">
        <authorList>
            <consortium name="Ensembl"/>
        </authorList>
    </citation>
    <scope>IDENTIFICATION</scope>
</reference>
<dbReference type="HOGENOM" id="CLU_013458_1_0_1"/>
<dbReference type="Gene3D" id="2.40.30.70">
    <property type="entry name" value="YaeB-like"/>
    <property type="match status" value="1"/>
</dbReference>
<comment type="similarity">
    <text evidence="5">Belongs to the tRNA methyltransferase O family.</text>
</comment>
<dbReference type="eggNOG" id="KOG2942">
    <property type="taxonomic scope" value="Eukaryota"/>
</dbReference>
<dbReference type="InterPro" id="IPR040372">
    <property type="entry name" value="YaeB-like"/>
</dbReference>
<evidence type="ECO:0000256" key="4">
    <source>
        <dbReference type="ARBA" id="ARBA00022694"/>
    </source>
</evidence>
<keyword evidence="12" id="KW-1185">Reference proteome</keyword>
<dbReference type="AlphaFoldDB" id="W5N219"/>
<evidence type="ECO:0000256" key="7">
    <source>
        <dbReference type="ARBA" id="ARBA00068542"/>
    </source>
</evidence>
<dbReference type="InterPro" id="IPR036414">
    <property type="entry name" value="YaeB_N_sf"/>
</dbReference>
<dbReference type="Pfam" id="PF01980">
    <property type="entry name" value="TrmO_N"/>
    <property type="match status" value="1"/>
</dbReference>
<dbReference type="Proteomes" id="UP000018468">
    <property type="component" value="Linkage group LG4"/>
</dbReference>
<dbReference type="Gene3D" id="3.30.2310.10">
    <property type="entry name" value="YaeB-like"/>
    <property type="match status" value="1"/>
</dbReference>
<dbReference type="InterPro" id="IPR036413">
    <property type="entry name" value="YaeB-like_sf"/>
</dbReference>
<evidence type="ECO:0000256" key="6">
    <source>
        <dbReference type="ARBA" id="ARBA00051117"/>
    </source>
</evidence>
<evidence type="ECO:0000256" key="9">
    <source>
        <dbReference type="SAM" id="MobiDB-lite"/>
    </source>
</evidence>
<dbReference type="PROSITE" id="PS01318">
    <property type="entry name" value="TSAA_1"/>
    <property type="match status" value="1"/>
</dbReference>
<organism evidence="11 12">
    <name type="scientific">Lepisosteus oculatus</name>
    <name type="common">Spotted gar</name>
    <dbReference type="NCBI Taxonomy" id="7918"/>
    <lineage>
        <taxon>Eukaryota</taxon>
        <taxon>Metazoa</taxon>
        <taxon>Chordata</taxon>
        <taxon>Craniata</taxon>
        <taxon>Vertebrata</taxon>
        <taxon>Euteleostomi</taxon>
        <taxon>Actinopterygii</taxon>
        <taxon>Neopterygii</taxon>
        <taxon>Holostei</taxon>
        <taxon>Semionotiformes</taxon>
        <taxon>Lepisosteidae</taxon>
        <taxon>Lepisosteus</taxon>
    </lineage>
</organism>
<dbReference type="GO" id="GO:0008168">
    <property type="term" value="F:methyltransferase activity"/>
    <property type="evidence" value="ECO:0007669"/>
    <property type="project" value="UniProtKB-KW"/>
</dbReference>
<dbReference type="GeneTree" id="ENSGT00390000004643"/>
<evidence type="ECO:0000313" key="12">
    <source>
        <dbReference type="Proteomes" id="UP000018468"/>
    </source>
</evidence>
<dbReference type="CDD" id="cd09281">
    <property type="entry name" value="UPF0066"/>
    <property type="match status" value="1"/>
</dbReference>
<accession>W5N219</accession>
<dbReference type="PROSITE" id="PS51668">
    <property type="entry name" value="TSAA_2"/>
    <property type="match status" value="1"/>
</dbReference>
<dbReference type="PANTHER" id="PTHR12818:SF0">
    <property type="entry name" value="TRNA (ADENINE(37)-N6)-METHYLTRANSFERASE"/>
    <property type="match status" value="1"/>
</dbReference>
<comment type="catalytic activity">
    <reaction evidence="6">
        <text>N(6)-L-threonylcarbamoyladenosine(37) in tRNA + S-adenosyl-L-methionine = N(6)-methyl,N(6)-L-threonylcarbamoyladenosine(37) in tRNA + S-adenosyl-L-homocysteine + H(+)</text>
        <dbReference type="Rhea" id="RHEA:70027"/>
        <dbReference type="Rhea" id="RHEA-COMP:10163"/>
        <dbReference type="Rhea" id="RHEA-COMP:17808"/>
        <dbReference type="ChEBI" id="CHEBI:15378"/>
        <dbReference type="ChEBI" id="CHEBI:57856"/>
        <dbReference type="ChEBI" id="CHEBI:59789"/>
        <dbReference type="ChEBI" id="CHEBI:74418"/>
        <dbReference type="ChEBI" id="CHEBI:188470"/>
    </reaction>
    <physiologicalReaction direction="left-to-right" evidence="6">
        <dbReference type="Rhea" id="RHEA:70028"/>
    </physiologicalReaction>
</comment>
<dbReference type="PANTHER" id="PTHR12818">
    <property type="entry name" value="TRNA (ADENINE(37)-N6)-METHYLTRANSFERASE"/>
    <property type="match status" value="1"/>
</dbReference>
<dbReference type="InterPro" id="IPR023370">
    <property type="entry name" value="TrmO-like_N"/>
</dbReference>
<evidence type="ECO:0000256" key="5">
    <source>
        <dbReference type="ARBA" id="ARBA00033753"/>
    </source>
</evidence>
<protein>
    <recommendedName>
        <fullName evidence="7">tRNA (adenine(37)-N6)-methyltransferase</fullName>
    </recommendedName>
    <alternativeName>
        <fullName evidence="8">tRNA methyltransferase O</fullName>
    </alternativeName>
</protein>
<dbReference type="Ensembl" id="ENSLOCT00000014707.1">
    <property type="protein sequence ID" value="ENSLOCP00000014678.1"/>
    <property type="gene ID" value="ENSLOCG00000011933.1"/>
</dbReference>
<dbReference type="FunFam" id="3.30.2310.10:FF:000002">
    <property type="entry name" value="tRNA methyltransferase O"/>
    <property type="match status" value="1"/>
</dbReference>
<evidence type="ECO:0000256" key="2">
    <source>
        <dbReference type="ARBA" id="ARBA00022679"/>
    </source>
</evidence>
<dbReference type="OMA" id="IDMIQGT"/>
<dbReference type="EMBL" id="AHAT01017838">
    <property type="status" value="NOT_ANNOTATED_CDS"/>
    <property type="molecule type" value="Genomic_DNA"/>
</dbReference>
<evidence type="ECO:0000259" key="10">
    <source>
        <dbReference type="PROSITE" id="PS51668"/>
    </source>
</evidence>
<dbReference type="GO" id="GO:0008033">
    <property type="term" value="P:tRNA processing"/>
    <property type="evidence" value="ECO:0007669"/>
    <property type="project" value="UniProtKB-KW"/>
</dbReference>
<dbReference type="FunCoup" id="W5N219">
    <property type="interactions" value="169"/>
</dbReference>
<keyword evidence="3" id="KW-0949">S-adenosyl-L-methionine</keyword>
<evidence type="ECO:0000256" key="8">
    <source>
        <dbReference type="ARBA" id="ARBA00079732"/>
    </source>
</evidence>
<keyword evidence="2" id="KW-0808">Transferase</keyword>
<dbReference type="Bgee" id="ENSLOCG00000011933">
    <property type="expression patterns" value="Expressed in ovary and 13 other cell types or tissues"/>
</dbReference>
<dbReference type="STRING" id="7918.ENSLOCP00000014678"/>
<keyword evidence="1" id="KW-0489">Methyltransferase</keyword>
<dbReference type="InParanoid" id="W5N219"/>
<evidence type="ECO:0000256" key="1">
    <source>
        <dbReference type="ARBA" id="ARBA00022603"/>
    </source>
</evidence>
<feature type="domain" description="TsaA-like" evidence="10">
    <location>
        <begin position="81"/>
        <end position="219"/>
    </location>
</feature>
<dbReference type="InterPro" id="IPR023368">
    <property type="entry name" value="UPF0066_cons_site"/>
</dbReference>